<evidence type="ECO:0000313" key="1">
    <source>
        <dbReference type="EMBL" id="CAG8517907.1"/>
    </source>
</evidence>
<proteinExistence type="predicted"/>
<dbReference type="Proteomes" id="UP000789525">
    <property type="component" value="Unassembled WGS sequence"/>
</dbReference>
<comment type="caution">
    <text evidence="1">The sequence shown here is derived from an EMBL/GenBank/DDBJ whole genome shotgun (WGS) entry which is preliminary data.</text>
</comment>
<reference evidence="1" key="1">
    <citation type="submission" date="2021-06" db="EMBL/GenBank/DDBJ databases">
        <authorList>
            <person name="Kallberg Y."/>
            <person name="Tangrot J."/>
            <person name="Rosling A."/>
        </authorList>
    </citation>
    <scope>NUCLEOTIDE SEQUENCE</scope>
    <source>
        <strain evidence="1">CL356</strain>
    </source>
</reference>
<keyword evidence="2" id="KW-1185">Reference proteome</keyword>
<organism evidence="1 2">
    <name type="scientific">Acaulospora colombiana</name>
    <dbReference type="NCBI Taxonomy" id="27376"/>
    <lineage>
        <taxon>Eukaryota</taxon>
        <taxon>Fungi</taxon>
        <taxon>Fungi incertae sedis</taxon>
        <taxon>Mucoromycota</taxon>
        <taxon>Glomeromycotina</taxon>
        <taxon>Glomeromycetes</taxon>
        <taxon>Diversisporales</taxon>
        <taxon>Acaulosporaceae</taxon>
        <taxon>Acaulospora</taxon>
    </lineage>
</organism>
<protein>
    <submittedName>
        <fullName evidence="1">6451_t:CDS:1</fullName>
    </submittedName>
</protein>
<accession>A0ACA9L9Y6</accession>
<evidence type="ECO:0000313" key="2">
    <source>
        <dbReference type="Proteomes" id="UP000789525"/>
    </source>
</evidence>
<dbReference type="EMBL" id="CAJVPT010005243">
    <property type="protein sequence ID" value="CAG8517907.1"/>
    <property type="molecule type" value="Genomic_DNA"/>
</dbReference>
<name>A0ACA9L9Y6_9GLOM</name>
<gene>
    <name evidence="1" type="ORF">ACOLOM_LOCUS3520</name>
</gene>
<sequence>MSAIALQPDVIALRQMQQLYSENNYLDQSEEYVGNSFDHEQQSQLCPSSPKGGSSPIPHFEYLSYDRVQYLYEQRKGHFYFIPEGFEPVLVPNDFKAQTVTNLLENSKPVSTAPNVSRMLPDTDVRLPSFALPCGVASSAKKEGSINGKNGKVKKPPRPPNAFILYRRAKQPTIVALHHGISNNEVSKEIGRMWHEEPLEVRNKFQKMAEAAKEEHMKKYPEYRYRPRRPQERKRRAPTRDAASRRQSAPVLPQNLQSHNNSLSSIQRGVSSSADVDNGYLSDSQLVSVQNSNQRQSFYSQSPETASPPDTFSLMDDSVSQYAYLQNSFNGDFTVFDGQSQEYIDYEGYNNYNNQMASLNYSVTPEDPYRQLIPKIEY</sequence>